<dbReference type="AlphaFoldDB" id="A0A1Q9D6W7"/>
<dbReference type="Proteomes" id="UP000186817">
    <property type="component" value="Unassembled WGS sequence"/>
</dbReference>
<gene>
    <name evidence="2" type="ORF">AK812_SmicGene27496</name>
</gene>
<proteinExistence type="predicted"/>
<name>A0A1Q9D6W7_SYMMI</name>
<evidence type="ECO:0000256" key="1">
    <source>
        <dbReference type="SAM" id="MobiDB-lite"/>
    </source>
</evidence>
<evidence type="ECO:0000313" key="3">
    <source>
        <dbReference type="Proteomes" id="UP000186817"/>
    </source>
</evidence>
<protein>
    <submittedName>
        <fullName evidence="2">Uncharacterized protein</fullName>
    </submittedName>
</protein>
<comment type="caution">
    <text evidence="2">The sequence shown here is derived from an EMBL/GenBank/DDBJ whole genome shotgun (WGS) entry which is preliminary data.</text>
</comment>
<sequence>MPQHGKTKNPNKLDDSGVFLSQNSISRFPEQASKTLFFTATSYDFDSRSAAPEEGKGENFMRFHEIGRRDCELVPYPEIPNLTRSSQTYSISFGPKQSTDWEVNKFVMASRKATTNSGGPAPDYGMRSTYQDLTVPKTKSDLERSRPAALEGPALEKRREPSLVLRSQSQDMHGGEHSGFKATGDKFLPIHCLDIDGKTRRDFWYSSYGNEFVNFSAKPHIDSVKWRKRHGHKLIKSFLKGDADSIGSLELRLHRLGLYRLRLGLWAGNVLGRLE</sequence>
<dbReference type="EMBL" id="LSRX01000691">
    <property type="protein sequence ID" value="OLP90866.1"/>
    <property type="molecule type" value="Genomic_DNA"/>
</dbReference>
<accession>A0A1Q9D6W7</accession>
<reference evidence="2 3" key="1">
    <citation type="submission" date="2016-02" db="EMBL/GenBank/DDBJ databases">
        <title>Genome analysis of coral dinoflagellate symbionts highlights evolutionary adaptations to a symbiotic lifestyle.</title>
        <authorList>
            <person name="Aranda M."/>
            <person name="Li Y."/>
            <person name="Liew Y.J."/>
            <person name="Baumgarten S."/>
            <person name="Simakov O."/>
            <person name="Wilson M."/>
            <person name="Piel J."/>
            <person name="Ashoor H."/>
            <person name="Bougouffa S."/>
            <person name="Bajic V.B."/>
            <person name="Ryu T."/>
            <person name="Ravasi T."/>
            <person name="Bayer T."/>
            <person name="Micklem G."/>
            <person name="Kim H."/>
            <person name="Bhak J."/>
            <person name="Lajeunesse T.C."/>
            <person name="Voolstra C.R."/>
        </authorList>
    </citation>
    <scope>NUCLEOTIDE SEQUENCE [LARGE SCALE GENOMIC DNA]</scope>
    <source>
        <strain evidence="2 3">CCMP2467</strain>
    </source>
</reference>
<keyword evidence="3" id="KW-1185">Reference proteome</keyword>
<organism evidence="2 3">
    <name type="scientific">Symbiodinium microadriaticum</name>
    <name type="common">Dinoflagellate</name>
    <name type="synonym">Zooxanthella microadriatica</name>
    <dbReference type="NCBI Taxonomy" id="2951"/>
    <lineage>
        <taxon>Eukaryota</taxon>
        <taxon>Sar</taxon>
        <taxon>Alveolata</taxon>
        <taxon>Dinophyceae</taxon>
        <taxon>Suessiales</taxon>
        <taxon>Symbiodiniaceae</taxon>
        <taxon>Symbiodinium</taxon>
    </lineage>
</organism>
<dbReference type="OrthoDB" id="10283138at2759"/>
<feature type="region of interest" description="Disordered" evidence="1">
    <location>
        <begin position="136"/>
        <end position="160"/>
    </location>
</feature>
<evidence type="ECO:0000313" key="2">
    <source>
        <dbReference type="EMBL" id="OLP90866.1"/>
    </source>
</evidence>